<proteinExistence type="predicted"/>
<dbReference type="InterPro" id="IPR036291">
    <property type="entry name" value="NAD(P)-bd_dom_sf"/>
</dbReference>
<dbReference type="EMBL" id="FUFA01000006">
    <property type="protein sequence ID" value="SPM37610.1"/>
    <property type="molecule type" value="Genomic_DNA"/>
</dbReference>
<dbReference type="InterPro" id="IPR001509">
    <property type="entry name" value="Epimerase_deHydtase"/>
</dbReference>
<dbReference type="AlphaFoldDB" id="A0A2U3P1I1"/>
<dbReference type="OrthoDB" id="9801785at2"/>
<dbReference type="RefSeq" id="WP_077090902.1">
    <property type="nucleotide sequence ID" value="NZ_LT721901.1"/>
</dbReference>
<dbReference type="InterPro" id="IPR044516">
    <property type="entry name" value="UXS-like"/>
</dbReference>
<reference evidence="6 7" key="1">
    <citation type="submission" date="2017-01" db="EMBL/GenBank/DDBJ databases">
        <authorList>
            <consortium name="Urmite Genomes"/>
        </authorList>
    </citation>
    <scope>NUCLEOTIDE SEQUENCE [LARGE SCALE GENOMIC DNA]</scope>
    <source>
        <strain evidence="6 7">AB57</strain>
    </source>
</reference>
<protein>
    <submittedName>
        <fullName evidence="6">Nucleoside-diphosphate-sugar epimerase</fullName>
    </submittedName>
</protein>
<dbReference type="GO" id="GO:0042732">
    <property type="term" value="P:D-xylose metabolic process"/>
    <property type="evidence" value="ECO:0007669"/>
    <property type="project" value="InterPro"/>
</dbReference>
<feature type="domain" description="NAD-dependent epimerase/dehydratase" evidence="5">
    <location>
        <begin position="10"/>
        <end position="250"/>
    </location>
</feature>
<dbReference type="GO" id="GO:0070403">
    <property type="term" value="F:NAD+ binding"/>
    <property type="evidence" value="ECO:0007669"/>
    <property type="project" value="InterPro"/>
</dbReference>
<evidence type="ECO:0000256" key="4">
    <source>
        <dbReference type="ARBA" id="ARBA00023239"/>
    </source>
</evidence>
<evidence type="ECO:0000259" key="5">
    <source>
        <dbReference type="Pfam" id="PF01370"/>
    </source>
</evidence>
<dbReference type="Proteomes" id="UP000240988">
    <property type="component" value="Unassembled WGS sequence"/>
</dbReference>
<keyword evidence="3" id="KW-0520">NAD</keyword>
<dbReference type="PANTHER" id="PTHR43078">
    <property type="entry name" value="UDP-GLUCURONIC ACID DECARBOXYLASE-RELATED"/>
    <property type="match status" value="1"/>
</dbReference>
<name>A0A2U3P1I1_9MYCO</name>
<keyword evidence="4" id="KW-0456">Lyase</keyword>
<dbReference type="SUPFAM" id="SSF51735">
    <property type="entry name" value="NAD(P)-binding Rossmann-fold domains"/>
    <property type="match status" value="1"/>
</dbReference>
<evidence type="ECO:0000256" key="2">
    <source>
        <dbReference type="ARBA" id="ARBA00022793"/>
    </source>
</evidence>
<evidence type="ECO:0000313" key="7">
    <source>
        <dbReference type="Proteomes" id="UP000240988"/>
    </source>
</evidence>
<accession>A0A2U3P1I1</accession>
<evidence type="ECO:0000256" key="1">
    <source>
        <dbReference type="ARBA" id="ARBA00001911"/>
    </source>
</evidence>
<gene>
    <name evidence="6" type="ORF">MRAB57_5457</name>
</gene>
<evidence type="ECO:0000313" key="6">
    <source>
        <dbReference type="EMBL" id="SPM37610.1"/>
    </source>
</evidence>
<evidence type="ECO:0000256" key="3">
    <source>
        <dbReference type="ARBA" id="ARBA00023027"/>
    </source>
</evidence>
<sequence>MTRERPKVAVVTGAAGFIGSHLADYLLAAGWSVRGLDDLSAGSMDNLRGALGSESFEFVEGSVLDEPLLRATVAGATHVFHLAAHLGGFFVEQHPERTVLETIEATRTLLSVVSESRTPMFFASTSEIYGDADVQPLVETTDIVIAPPLNPRSSYALGKGVGELLVNEYFRKTGAPVVIGRLFNTVGPRQSGRYGPVLPRFIESARTNQPLTVYGDGKQTRSFTSVCDAVEAIAAALGTPAAHGHTINIGSCVETSINDLAEEVIAMTGSTSSIRWVPFEEAHGPASKDIRRRIPDTTKLRTLVDYQCTTPLATVLDTLVGHR</sequence>
<dbReference type="GO" id="GO:0005737">
    <property type="term" value="C:cytoplasm"/>
    <property type="evidence" value="ECO:0007669"/>
    <property type="project" value="TreeGrafter"/>
</dbReference>
<keyword evidence="7" id="KW-1185">Reference proteome</keyword>
<organism evidence="6 7">
    <name type="scientific">Mycobacterium rhizamassiliense</name>
    <dbReference type="NCBI Taxonomy" id="1841860"/>
    <lineage>
        <taxon>Bacteria</taxon>
        <taxon>Bacillati</taxon>
        <taxon>Actinomycetota</taxon>
        <taxon>Actinomycetes</taxon>
        <taxon>Mycobacteriales</taxon>
        <taxon>Mycobacteriaceae</taxon>
        <taxon>Mycobacterium</taxon>
    </lineage>
</organism>
<dbReference type="Pfam" id="PF01370">
    <property type="entry name" value="Epimerase"/>
    <property type="match status" value="1"/>
</dbReference>
<dbReference type="STRING" id="1841860.GCA_900157375_05460"/>
<dbReference type="PANTHER" id="PTHR43078:SF6">
    <property type="entry name" value="UDP-GLUCURONIC ACID DECARBOXYLASE 1"/>
    <property type="match status" value="1"/>
</dbReference>
<dbReference type="Gene3D" id="3.40.50.720">
    <property type="entry name" value="NAD(P)-binding Rossmann-like Domain"/>
    <property type="match status" value="1"/>
</dbReference>
<dbReference type="GO" id="GO:0048040">
    <property type="term" value="F:UDP-glucuronate decarboxylase activity"/>
    <property type="evidence" value="ECO:0007669"/>
    <property type="project" value="TreeGrafter"/>
</dbReference>
<comment type="cofactor">
    <cofactor evidence="1">
        <name>NAD(+)</name>
        <dbReference type="ChEBI" id="CHEBI:57540"/>
    </cofactor>
</comment>
<keyword evidence="2" id="KW-0210">Decarboxylase</keyword>